<dbReference type="Proteomes" id="UP001057402">
    <property type="component" value="Chromosome 8"/>
</dbReference>
<evidence type="ECO:0000313" key="2">
    <source>
        <dbReference type="Proteomes" id="UP001057402"/>
    </source>
</evidence>
<comment type="caution">
    <text evidence="1">The sequence shown here is derived from an EMBL/GenBank/DDBJ whole genome shotgun (WGS) entry which is preliminary data.</text>
</comment>
<protein>
    <submittedName>
        <fullName evidence="1">Uncharacterized protein</fullName>
    </submittedName>
</protein>
<reference evidence="2" key="1">
    <citation type="journal article" date="2023" name="Front. Plant Sci.">
        <title>Chromosomal-level genome assembly of Melastoma candidum provides insights into trichome evolution.</title>
        <authorList>
            <person name="Zhong Y."/>
            <person name="Wu W."/>
            <person name="Sun C."/>
            <person name="Zou P."/>
            <person name="Liu Y."/>
            <person name="Dai S."/>
            <person name="Zhou R."/>
        </authorList>
    </citation>
    <scope>NUCLEOTIDE SEQUENCE [LARGE SCALE GENOMIC DNA]</scope>
</reference>
<gene>
    <name evidence="1" type="ORF">MLD38_028786</name>
</gene>
<keyword evidence="2" id="KW-1185">Reference proteome</keyword>
<organism evidence="1 2">
    <name type="scientific">Melastoma candidum</name>
    <dbReference type="NCBI Taxonomy" id="119954"/>
    <lineage>
        <taxon>Eukaryota</taxon>
        <taxon>Viridiplantae</taxon>
        <taxon>Streptophyta</taxon>
        <taxon>Embryophyta</taxon>
        <taxon>Tracheophyta</taxon>
        <taxon>Spermatophyta</taxon>
        <taxon>Magnoliopsida</taxon>
        <taxon>eudicotyledons</taxon>
        <taxon>Gunneridae</taxon>
        <taxon>Pentapetalae</taxon>
        <taxon>rosids</taxon>
        <taxon>malvids</taxon>
        <taxon>Myrtales</taxon>
        <taxon>Melastomataceae</taxon>
        <taxon>Melastomatoideae</taxon>
        <taxon>Melastomateae</taxon>
        <taxon>Melastoma</taxon>
    </lineage>
</organism>
<dbReference type="EMBL" id="CM042887">
    <property type="protein sequence ID" value="KAI4330501.1"/>
    <property type="molecule type" value="Genomic_DNA"/>
</dbReference>
<name>A0ACB9N2M5_9MYRT</name>
<evidence type="ECO:0000313" key="1">
    <source>
        <dbReference type="EMBL" id="KAI4330501.1"/>
    </source>
</evidence>
<accession>A0ACB9N2M5</accession>
<sequence length="384" mass="42636">MRVPVYEIPALECVEMRGPFDEIPTLECMAASSDLASGVIIVKKKKAGSDGDLPDRIADANQKPSGTSTLLKRQRRLPKHVERPLIMFDERDANVRVENELKRPVGETQIPFIPIPMGRGLLLDSQLLAVTTVRSLAIEKCDVTPSVIIEEDEVACFVDGAKVMIKDTCHETFADFEGQKEFLQIGTNELFPSISVNIGSVVRMIKIEGDEKFRRFIDASESGVDDAKRRGGVFACTIYANLAKWIEELALCSCNKVLSKGSNACANIYKGTIEISRMSHKKMGQWMTWESGPSTADDICSQAYGDWGVAGLGCKNTLVYLLNHIWPDIIETSLRVINAIMEVIEETIVALGFARVLNYCMHGLFHPTRKHRVPNVTLEDKGVF</sequence>
<proteinExistence type="predicted"/>